<proteinExistence type="predicted"/>
<feature type="compositionally biased region" description="Low complexity" evidence="1">
    <location>
        <begin position="162"/>
        <end position="175"/>
    </location>
</feature>
<keyword evidence="2" id="KW-0472">Membrane</keyword>
<protein>
    <submittedName>
        <fullName evidence="3">Uncharacterized protein</fullName>
    </submittedName>
</protein>
<evidence type="ECO:0000256" key="2">
    <source>
        <dbReference type="SAM" id="Phobius"/>
    </source>
</evidence>
<gene>
    <name evidence="3" type="ORF">FRACYDRAFT_270595</name>
</gene>
<dbReference type="Proteomes" id="UP000095751">
    <property type="component" value="Unassembled WGS sequence"/>
</dbReference>
<name>A0A1E7F2H3_9STRA</name>
<dbReference type="InParanoid" id="A0A1E7F2H3"/>
<sequence length="190" mass="21062">MNLYLLSGIVELLAQRKSYRSGCNMSRICCRQDEQQPINKPKSVEIESTLLSSSSSSSSSLSPDRITKTLLFLGSFLFVCGTLLDCTIALLYDPEARHDLDPNKIVIINDVVLCTCSLISSLLWNIDAVLCIIADILLYSLHKEDSKGRRWLCGGDTKNAQSSSSSNNNNNDDSNTTPLLFEQQQNYSTL</sequence>
<feature type="transmembrane region" description="Helical" evidence="2">
    <location>
        <begin position="70"/>
        <end position="92"/>
    </location>
</feature>
<organism evidence="3 4">
    <name type="scientific">Fragilariopsis cylindrus CCMP1102</name>
    <dbReference type="NCBI Taxonomy" id="635003"/>
    <lineage>
        <taxon>Eukaryota</taxon>
        <taxon>Sar</taxon>
        <taxon>Stramenopiles</taxon>
        <taxon>Ochrophyta</taxon>
        <taxon>Bacillariophyta</taxon>
        <taxon>Bacillariophyceae</taxon>
        <taxon>Bacillariophycidae</taxon>
        <taxon>Bacillariales</taxon>
        <taxon>Bacillariaceae</taxon>
        <taxon>Fragilariopsis</taxon>
    </lineage>
</organism>
<feature type="transmembrane region" description="Helical" evidence="2">
    <location>
        <begin position="122"/>
        <end position="141"/>
    </location>
</feature>
<reference evidence="3 4" key="1">
    <citation type="submission" date="2016-09" db="EMBL/GenBank/DDBJ databases">
        <title>Extensive genetic diversity and differential bi-allelic expression allows diatom success in the polar Southern Ocean.</title>
        <authorList>
            <consortium name="DOE Joint Genome Institute"/>
            <person name="Mock T."/>
            <person name="Otillar R.P."/>
            <person name="Strauss J."/>
            <person name="Dupont C."/>
            <person name="Frickenhaus S."/>
            <person name="Maumus F."/>
            <person name="Mcmullan M."/>
            <person name="Sanges R."/>
            <person name="Schmutz J."/>
            <person name="Toseland A."/>
            <person name="Valas R."/>
            <person name="Veluchamy A."/>
            <person name="Ward B.J."/>
            <person name="Allen A."/>
            <person name="Barry K."/>
            <person name="Falciatore A."/>
            <person name="Ferrante M."/>
            <person name="Fortunato A.E."/>
            <person name="Gloeckner G."/>
            <person name="Gruber A."/>
            <person name="Hipkin R."/>
            <person name="Janech M."/>
            <person name="Kroth P."/>
            <person name="Leese F."/>
            <person name="Lindquist E."/>
            <person name="Lyon B.R."/>
            <person name="Martin J."/>
            <person name="Mayer C."/>
            <person name="Parker M."/>
            <person name="Quesneville H."/>
            <person name="Raymond J."/>
            <person name="Uhlig C."/>
            <person name="Valentin K.U."/>
            <person name="Worden A.Z."/>
            <person name="Armbrust E.V."/>
            <person name="Bowler C."/>
            <person name="Green B."/>
            <person name="Moulton V."/>
            <person name="Van Oosterhout C."/>
            <person name="Grigoriev I."/>
        </authorList>
    </citation>
    <scope>NUCLEOTIDE SEQUENCE [LARGE SCALE GENOMIC DNA]</scope>
    <source>
        <strain evidence="3 4">CCMP1102</strain>
    </source>
</reference>
<dbReference type="KEGG" id="fcy:FRACYDRAFT_270595"/>
<feature type="region of interest" description="Disordered" evidence="1">
    <location>
        <begin position="159"/>
        <end position="178"/>
    </location>
</feature>
<dbReference type="OrthoDB" id="21132at2836"/>
<keyword evidence="2" id="KW-0812">Transmembrane</keyword>
<keyword evidence="2" id="KW-1133">Transmembrane helix</keyword>
<dbReference type="EMBL" id="KV784365">
    <property type="protein sequence ID" value="OEU12334.1"/>
    <property type="molecule type" value="Genomic_DNA"/>
</dbReference>
<accession>A0A1E7F2H3</accession>
<dbReference type="AlphaFoldDB" id="A0A1E7F2H3"/>
<evidence type="ECO:0000313" key="4">
    <source>
        <dbReference type="Proteomes" id="UP000095751"/>
    </source>
</evidence>
<evidence type="ECO:0000313" key="3">
    <source>
        <dbReference type="EMBL" id="OEU12334.1"/>
    </source>
</evidence>
<evidence type="ECO:0000256" key="1">
    <source>
        <dbReference type="SAM" id="MobiDB-lite"/>
    </source>
</evidence>
<keyword evidence="4" id="KW-1185">Reference proteome</keyword>